<evidence type="ECO:0000313" key="3">
    <source>
        <dbReference type="Proteomes" id="UP000024837"/>
    </source>
</evidence>
<proteinExistence type="predicted"/>
<accession>W7I4L5</accession>
<evidence type="ECO:0000313" key="2">
    <source>
        <dbReference type="EMBL" id="EWC43680.1"/>
    </source>
</evidence>
<organism evidence="2 3">
    <name type="scientific">Drechslerella stenobrocha 248</name>
    <dbReference type="NCBI Taxonomy" id="1043628"/>
    <lineage>
        <taxon>Eukaryota</taxon>
        <taxon>Fungi</taxon>
        <taxon>Dikarya</taxon>
        <taxon>Ascomycota</taxon>
        <taxon>Pezizomycotina</taxon>
        <taxon>Orbiliomycetes</taxon>
        <taxon>Orbiliales</taxon>
        <taxon>Orbiliaceae</taxon>
        <taxon>Drechslerella</taxon>
    </lineage>
</organism>
<reference evidence="2 3" key="1">
    <citation type="submission" date="2013-05" db="EMBL/GenBank/DDBJ databases">
        <title>Drechslerella stenobrocha genome reveals carnivorous origination and mechanical trapping mechanism of predatory fungi.</title>
        <authorList>
            <person name="Liu X."/>
            <person name="Zhang W."/>
            <person name="Liu K."/>
        </authorList>
    </citation>
    <scope>NUCLEOTIDE SEQUENCE [LARGE SCALE GENOMIC DNA]</scope>
    <source>
        <strain evidence="2 3">248</strain>
    </source>
</reference>
<evidence type="ECO:0008006" key="4">
    <source>
        <dbReference type="Google" id="ProtNLM"/>
    </source>
</evidence>
<feature type="region of interest" description="Disordered" evidence="1">
    <location>
        <begin position="1"/>
        <end position="21"/>
    </location>
</feature>
<dbReference type="AlphaFoldDB" id="W7I4L5"/>
<sequence length="508" mass="58303">MNGGSEDTEMSGTDLGDYTSGGYHGNDYSEYDTDGTEDILMPAIADDSHMGRLDNGLVTEILRYLDQPNLLNFAQSSKWCTAASAGIFYRRIKLSRRLIDRIGSDPQILPLIHEVDYNVSISTGYPNARFVNATIVALFIQQLPNLQIFNVHGVRSTDTVTVFYNFYWALKPLVNLRHFTIETGRECISSYFRYRRRGGVIPGWNPENMRSAVHPKLDKITVRFGAWACGIMRLDLFILDIVQPHLGTLRELDICALETKDLDYDLPGQYLHHPLRVAREGMDPHIDALPGTDTEEGKERAREGVNWMRLVTFASEKLEIFRYYSELQVPNDDDVTLEAVCVIWPNLREIDFVTRAGWKRTYEKFGLAITMQQLSKISLPGVSKVGNGANYFIELFDVNKPEFLSTADHPSTTPRDITVQMVQKFFPNVRKFCWYQRTLEDTTPRPWVGLNGQVTFRRFVFRTIVVDSYGWRVAGPVETVMWWGYNMGKYLRLAPRYTPRGNVRGLWQ</sequence>
<evidence type="ECO:0000256" key="1">
    <source>
        <dbReference type="SAM" id="MobiDB-lite"/>
    </source>
</evidence>
<dbReference type="EMBL" id="KI966457">
    <property type="protein sequence ID" value="EWC43680.1"/>
    <property type="molecule type" value="Genomic_DNA"/>
</dbReference>
<keyword evidence="3" id="KW-1185">Reference proteome</keyword>
<gene>
    <name evidence="2" type="ORF">DRE_01567</name>
</gene>
<name>W7I4L5_9PEZI</name>
<dbReference type="HOGENOM" id="CLU_571045_0_0_1"/>
<dbReference type="OrthoDB" id="47801at2759"/>
<protein>
    <recommendedName>
        <fullName evidence="4">F-box domain-containing protein</fullName>
    </recommendedName>
</protein>
<dbReference type="Proteomes" id="UP000024837">
    <property type="component" value="Unassembled WGS sequence"/>
</dbReference>